<proteinExistence type="predicted"/>
<dbReference type="Proteomes" id="UP001147733">
    <property type="component" value="Unassembled WGS sequence"/>
</dbReference>
<gene>
    <name evidence="1" type="ORF">N7469_006270</name>
</gene>
<dbReference type="GeneID" id="81384355"/>
<sequence length="60" mass="6710">MTPCIGLNKVNTADLQLSPTLVRMEVLRFPVAPQPLIRDPTRALPRFEQRVASPGQNIEL</sequence>
<protein>
    <submittedName>
        <fullName evidence="1">Uncharacterized protein</fullName>
    </submittedName>
</protein>
<organism evidence="1 2">
    <name type="scientific">Penicillium citrinum</name>
    <dbReference type="NCBI Taxonomy" id="5077"/>
    <lineage>
        <taxon>Eukaryota</taxon>
        <taxon>Fungi</taxon>
        <taxon>Dikarya</taxon>
        <taxon>Ascomycota</taxon>
        <taxon>Pezizomycotina</taxon>
        <taxon>Eurotiomycetes</taxon>
        <taxon>Eurotiomycetidae</taxon>
        <taxon>Eurotiales</taxon>
        <taxon>Aspergillaceae</taxon>
        <taxon>Penicillium</taxon>
    </lineage>
</organism>
<dbReference type="RefSeq" id="XP_056500426.1">
    <property type="nucleotide sequence ID" value="XM_056645188.1"/>
</dbReference>
<comment type="caution">
    <text evidence="1">The sequence shown here is derived from an EMBL/GenBank/DDBJ whole genome shotgun (WGS) entry which is preliminary data.</text>
</comment>
<dbReference type="AlphaFoldDB" id="A0A9W9TMF1"/>
<reference evidence="1" key="2">
    <citation type="journal article" date="2023" name="IMA Fungus">
        <title>Comparative genomic study of the Penicillium genus elucidates a diverse pangenome and 15 lateral gene transfer events.</title>
        <authorList>
            <person name="Petersen C."/>
            <person name="Sorensen T."/>
            <person name="Nielsen M.R."/>
            <person name="Sondergaard T.E."/>
            <person name="Sorensen J.L."/>
            <person name="Fitzpatrick D.A."/>
            <person name="Frisvad J.C."/>
            <person name="Nielsen K.L."/>
        </authorList>
    </citation>
    <scope>NUCLEOTIDE SEQUENCE</scope>
    <source>
        <strain evidence="1">IBT 23319</strain>
    </source>
</reference>
<dbReference type="EMBL" id="JAPQKT010000005">
    <property type="protein sequence ID" value="KAJ5231682.1"/>
    <property type="molecule type" value="Genomic_DNA"/>
</dbReference>
<name>A0A9W9TMF1_PENCI</name>
<keyword evidence="2" id="KW-1185">Reference proteome</keyword>
<reference evidence="1" key="1">
    <citation type="submission" date="2022-11" db="EMBL/GenBank/DDBJ databases">
        <authorList>
            <person name="Petersen C."/>
        </authorList>
    </citation>
    <scope>NUCLEOTIDE SEQUENCE</scope>
    <source>
        <strain evidence="1">IBT 23319</strain>
    </source>
</reference>
<evidence type="ECO:0000313" key="1">
    <source>
        <dbReference type="EMBL" id="KAJ5231682.1"/>
    </source>
</evidence>
<accession>A0A9W9TMF1</accession>
<evidence type="ECO:0000313" key="2">
    <source>
        <dbReference type="Proteomes" id="UP001147733"/>
    </source>
</evidence>